<dbReference type="PANTHER" id="PTHR42673">
    <property type="entry name" value="MALEYLACETOACETATE ISOMERASE"/>
    <property type="match status" value="1"/>
</dbReference>
<dbReference type="GO" id="GO:0016034">
    <property type="term" value="F:maleylacetoacetate isomerase activity"/>
    <property type="evidence" value="ECO:0007669"/>
    <property type="project" value="TreeGrafter"/>
</dbReference>
<dbReference type="InterPro" id="IPR054416">
    <property type="entry name" value="GST_UstS-like_C"/>
</dbReference>
<dbReference type="EMBL" id="SEOQ01000067">
    <property type="protein sequence ID" value="TFY71087.1"/>
    <property type="molecule type" value="Genomic_DNA"/>
</dbReference>
<comment type="caution">
    <text evidence="2">The sequence shown here is derived from an EMBL/GenBank/DDBJ whole genome shotgun (WGS) entry which is preliminary data.</text>
</comment>
<protein>
    <recommendedName>
        <fullName evidence="1">GST N-terminal domain-containing protein</fullName>
    </recommendedName>
</protein>
<dbReference type="InterPro" id="IPR036249">
    <property type="entry name" value="Thioredoxin-like_sf"/>
</dbReference>
<dbReference type="InterPro" id="IPR004045">
    <property type="entry name" value="Glutathione_S-Trfase_N"/>
</dbReference>
<evidence type="ECO:0000259" key="1">
    <source>
        <dbReference type="PROSITE" id="PS50404"/>
    </source>
</evidence>
<sequence>MSQPLVLYDLAGSTPLKAWNIHTWKARLALNIKGVSYKTIWLEYPDIADLCKKISAGPNGTRGGQPLYTVPILQDPNTGTVVVDSFKIAEYLDAKYPNTPRLIPDGTKAFQAMFRDVFEEKVTWSMMEVVAGKLVTQLPPRSETYWRAGIEGFVGKKAEEIAPEGPLKDAAWKKVVDTLGAVQGWASQNEKGAFIMGDKVSFADLAVMGPLMWLKAVEGVESKEWKELVKINDGRWGRLVEAFAPVQVAQHPDLDTFKQERTSPFALRAYFQSSMSQALLLYDIPGTASAAKAWSPNVWKARFGLNIKSIPYKTVWVEYPDIEHVCKTIGAEPTGTRFGKPVYTLPVIQDPNTGAVVADSFKIAAYLDATYPNTISLFPDETKVFQTMFLQTFEDNVIWAILQLVARPMMNQLLPRSLVYWRDGAEKAFGKKVEELAPEGPERDALWKKVVDSLGAAHKWASENPAGVFMMGDRVSFADIVIAAELQWLKTMNGTESMEWKEILEIDDGRWARLFEVFIKWERVDE</sequence>
<dbReference type="CDD" id="cd03038">
    <property type="entry name" value="GST_N_etherase_LigE"/>
    <property type="match status" value="1"/>
</dbReference>
<dbReference type="STRING" id="205917.A0A4Y9ZAR7"/>
<dbReference type="InterPro" id="IPR036282">
    <property type="entry name" value="Glutathione-S-Trfase_C_sf"/>
</dbReference>
<dbReference type="Gene3D" id="3.40.30.10">
    <property type="entry name" value="Glutaredoxin"/>
    <property type="match status" value="2"/>
</dbReference>
<dbReference type="Pfam" id="PF22041">
    <property type="entry name" value="GST_C_7"/>
    <property type="match status" value="2"/>
</dbReference>
<dbReference type="GO" id="GO:0004364">
    <property type="term" value="F:glutathione transferase activity"/>
    <property type="evidence" value="ECO:0007669"/>
    <property type="project" value="TreeGrafter"/>
</dbReference>
<dbReference type="PANTHER" id="PTHR42673:SF4">
    <property type="entry name" value="MALEYLACETOACETATE ISOMERASE"/>
    <property type="match status" value="1"/>
</dbReference>
<dbReference type="GO" id="GO:0006749">
    <property type="term" value="P:glutathione metabolic process"/>
    <property type="evidence" value="ECO:0007669"/>
    <property type="project" value="TreeGrafter"/>
</dbReference>
<keyword evidence="3" id="KW-1185">Reference proteome</keyword>
<name>A0A4Y9ZAR7_9AGAM</name>
<organism evidence="2 3">
    <name type="scientific">Dentipellis fragilis</name>
    <dbReference type="NCBI Taxonomy" id="205917"/>
    <lineage>
        <taxon>Eukaryota</taxon>
        <taxon>Fungi</taxon>
        <taxon>Dikarya</taxon>
        <taxon>Basidiomycota</taxon>
        <taxon>Agaricomycotina</taxon>
        <taxon>Agaricomycetes</taxon>
        <taxon>Russulales</taxon>
        <taxon>Hericiaceae</taxon>
        <taxon>Dentipellis</taxon>
    </lineage>
</organism>
<proteinExistence type="predicted"/>
<feature type="domain" description="GST N-terminal" evidence="1">
    <location>
        <begin position="10"/>
        <end position="100"/>
    </location>
</feature>
<dbReference type="Pfam" id="PF13409">
    <property type="entry name" value="GST_N_2"/>
    <property type="match status" value="2"/>
</dbReference>
<dbReference type="PROSITE" id="PS50404">
    <property type="entry name" value="GST_NTER"/>
    <property type="match status" value="1"/>
</dbReference>
<reference evidence="2 3" key="1">
    <citation type="submission" date="2019-02" db="EMBL/GenBank/DDBJ databases">
        <title>Genome sequencing of the rare red list fungi Dentipellis fragilis.</title>
        <authorList>
            <person name="Buettner E."/>
            <person name="Kellner H."/>
        </authorList>
    </citation>
    <scope>NUCLEOTIDE SEQUENCE [LARGE SCALE GENOMIC DNA]</scope>
    <source>
        <strain evidence="2 3">DSM 105465</strain>
    </source>
</reference>
<dbReference type="OrthoDB" id="4951845at2759"/>
<evidence type="ECO:0000313" key="3">
    <source>
        <dbReference type="Proteomes" id="UP000298327"/>
    </source>
</evidence>
<dbReference type="Proteomes" id="UP000298327">
    <property type="component" value="Unassembled WGS sequence"/>
</dbReference>
<accession>A0A4Y9ZAR7</accession>
<dbReference type="AlphaFoldDB" id="A0A4Y9ZAR7"/>
<evidence type="ECO:0000313" key="2">
    <source>
        <dbReference type="EMBL" id="TFY71087.1"/>
    </source>
</evidence>
<gene>
    <name evidence="2" type="ORF">EVG20_g1916</name>
</gene>
<dbReference type="SUPFAM" id="SSF47616">
    <property type="entry name" value="GST C-terminal domain-like"/>
    <property type="match status" value="2"/>
</dbReference>
<dbReference type="GO" id="GO:0006559">
    <property type="term" value="P:L-phenylalanine catabolic process"/>
    <property type="evidence" value="ECO:0007669"/>
    <property type="project" value="TreeGrafter"/>
</dbReference>
<dbReference type="Gene3D" id="1.20.1050.10">
    <property type="match status" value="2"/>
</dbReference>
<dbReference type="SUPFAM" id="SSF52833">
    <property type="entry name" value="Thioredoxin-like"/>
    <property type="match status" value="2"/>
</dbReference>